<dbReference type="PROSITE" id="PS50157">
    <property type="entry name" value="ZINC_FINGER_C2H2_2"/>
    <property type="match status" value="1"/>
</dbReference>
<evidence type="ECO:0000256" key="6">
    <source>
        <dbReference type="SAM" id="MobiDB-lite"/>
    </source>
</evidence>
<feature type="domain" description="C2H2-type" evidence="7">
    <location>
        <begin position="120"/>
        <end position="147"/>
    </location>
</feature>
<dbReference type="PANTHER" id="PTHR23226:SF412">
    <property type="entry name" value="ZINC FINGER PROTEIN 983"/>
    <property type="match status" value="1"/>
</dbReference>
<dbReference type="Gene3D" id="3.30.160.60">
    <property type="entry name" value="Classic Zinc Finger"/>
    <property type="match status" value="1"/>
</dbReference>
<dbReference type="GO" id="GO:0000978">
    <property type="term" value="F:RNA polymerase II cis-regulatory region sequence-specific DNA binding"/>
    <property type="evidence" value="ECO:0007669"/>
    <property type="project" value="TreeGrafter"/>
</dbReference>
<dbReference type="SUPFAM" id="SSF57667">
    <property type="entry name" value="beta-beta-alpha zinc fingers"/>
    <property type="match status" value="3"/>
</dbReference>
<keyword evidence="2" id="KW-0677">Repeat</keyword>
<evidence type="ECO:0000256" key="3">
    <source>
        <dbReference type="ARBA" id="ARBA00022771"/>
    </source>
</evidence>
<comment type="caution">
    <text evidence="8">The sequence shown here is derived from an EMBL/GenBank/DDBJ whole genome shotgun (WGS) entry which is preliminary data.</text>
</comment>
<dbReference type="InterPro" id="IPR013087">
    <property type="entry name" value="Znf_C2H2_type"/>
</dbReference>
<dbReference type="AlphaFoldDB" id="A0A8J6A5K6"/>
<feature type="region of interest" description="Disordered" evidence="6">
    <location>
        <begin position="457"/>
        <end position="497"/>
    </location>
</feature>
<dbReference type="GO" id="GO:0000981">
    <property type="term" value="F:DNA-binding transcription factor activity, RNA polymerase II-specific"/>
    <property type="evidence" value="ECO:0007669"/>
    <property type="project" value="TreeGrafter"/>
</dbReference>
<name>A0A8J6A5K6_GALPY</name>
<dbReference type="Proteomes" id="UP000700334">
    <property type="component" value="Unassembled WGS sequence"/>
</dbReference>
<sequence length="497" mass="54482">MRTAQVRRPALLAASQGPSTWRCDLLYSLGQRRPSALGSGPALVPAGEPKGGKISEGSAYREIPFYKDSLRTFSWKTALALHPQSQTGAKCYNHKACKKNFWQKSAFSVHLRIYLKGKAYQCSECRKASSHMSGLCKHEVTHNEEEPYECLTSYQRSHTWENPSECKTVGKLSCKSSLMCHHRMHRELPYENPDVAELSTINQMSLGSGDLTGEKPCDCQYCGVLSARRSSQGVGVFTQERNPVTPCSQVASVDLATSNFTMFPECWSCPGHPLGDPVIPPATWKSTATPVPLSLSTHIFYGAFPPLLVHRLSAHDGHGGHVQVGAPVLDTGINGRRHEDARTARIDRQNYEDQQTNLTAAPVSSSSRSSQEEPSRTLLLCHSYPAATGLHLAVVRPVLRRLSSAPVTGVTFDSTLYSYCTQDPLSIPSSWQLTQRELPPAAILRLKLSHLGTKKDPFAKTSTYEDGAFPGAPRAPLREQRGAAGLLDAQQPMQTEA</sequence>
<dbReference type="GO" id="GO:0008270">
    <property type="term" value="F:zinc ion binding"/>
    <property type="evidence" value="ECO:0007669"/>
    <property type="project" value="UniProtKB-KW"/>
</dbReference>
<feature type="region of interest" description="Disordered" evidence="6">
    <location>
        <begin position="343"/>
        <end position="374"/>
    </location>
</feature>
<reference evidence="8" key="1">
    <citation type="journal article" date="2021" name="Evol. Appl.">
        <title>The genome of the Pyrenean desman and the effects of bottlenecks and inbreeding on the genomic landscape of an endangered species.</title>
        <authorList>
            <person name="Escoda L."/>
            <person name="Castresana J."/>
        </authorList>
    </citation>
    <scope>NUCLEOTIDE SEQUENCE</scope>
    <source>
        <strain evidence="8">IBE-C5619</strain>
    </source>
</reference>
<evidence type="ECO:0000313" key="8">
    <source>
        <dbReference type="EMBL" id="KAG8514668.1"/>
    </source>
</evidence>
<proteinExistence type="predicted"/>
<accession>A0A8J6A5K6</accession>
<keyword evidence="3 5" id="KW-0863">Zinc-finger</keyword>
<evidence type="ECO:0000256" key="1">
    <source>
        <dbReference type="ARBA" id="ARBA00022723"/>
    </source>
</evidence>
<keyword evidence="1" id="KW-0479">Metal-binding</keyword>
<dbReference type="EMBL" id="JAGFMF010011734">
    <property type="protein sequence ID" value="KAG8514668.1"/>
    <property type="molecule type" value="Genomic_DNA"/>
</dbReference>
<evidence type="ECO:0000256" key="2">
    <source>
        <dbReference type="ARBA" id="ARBA00022737"/>
    </source>
</evidence>
<gene>
    <name evidence="8" type="ORF">J0S82_001453</name>
</gene>
<organism evidence="8 9">
    <name type="scientific">Galemys pyrenaicus</name>
    <name type="common">Iberian desman</name>
    <name type="synonym">Pyrenean desman</name>
    <dbReference type="NCBI Taxonomy" id="202257"/>
    <lineage>
        <taxon>Eukaryota</taxon>
        <taxon>Metazoa</taxon>
        <taxon>Chordata</taxon>
        <taxon>Craniata</taxon>
        <taxon>Vertebrata</taxon>
        <taxon>Euteleostomi</taxon>
        <taxon>Mammalia</taxon>
        <taxon>Eutheria</taxon>
        <taxon>Laurasiatheria</taxon>
        <taxon>Eulipotyphla</taxon>
        <taxon>Talpidae</taxon>
        <taxon>Galemys</taxon>
    </lineage>
</organism>
<evidence type="ECO:0000313" key="9">
    <source>
        <dbReference type="Proteomes" id="UP000700334"/>
    </source>
</evidence>
<evidence type="ECO:0000256" key="5">
    <source>
        <dbReference type="PROSITE-ProRule" id="PRU00042"/>
    </source>
</evidence>
<dbReference type="InterPro" id="IPR036236">
    <property type="entry name" value="Znf_C2H2_sf"/>
</dbReference>
<keyword evidence="4" id="KW-0862">Zinc</keyword>
<dbReference type="PANTHER" id="PTHR23226">
    <property type="entry name" value="ZINC FINGER AND SCAN DOMAIN-CONTAINING"/>
    <property type="match status" value="1"/>
</dbReference>
<evidence type="ECO:0000259" key="7">
    <source>
        <dbReference type="PROSITE" id="PS50157"/>
    </source>
</evidence>
<protein>
    <submittedName>
        <fullName evidence="8">Zinc finger protein 567</fullName>
    </submittedName>
</protein>
<feature type="compositionally biased region" description="Polar residues" evidence="6">
    <location>
        <begin position="352"/>
        <end position="363"/>
    </location>
</feature>
<keyword evidence="9" id="KW-1185">Reference proteome</keyword>
<evidence type="ECO:0000256" key="4">
    <source>
        <dbReference type="ARBA" id="ARBA00022833"/>
    </source>
</evidence>